<dbReference type="Proteomes" id="UP000677228">
    <property type="component" value="Unassembled WGS sequence"/>
</dbReference>
<dbReference type="InterPro" id="IPR011990">
    <property type="entry name" value="TPR-like_helical_dom_sf"/>
</dbReference>
<evidence type="ECO:0000256" key="1">
    <source>
        <dbReference type="PROSITE-ProRule" id="PRU00339"/>
    </source>
</evidence>
<dbReference type="AlphaFoldDB" id="A0A8S2DEL2"/>
<dbReference type="InterPro" id="IPR019734">
    <property type="entry name" value="TPR_rpt"/>
</dbReference>
<dbReference type="Gene3D" id="3.90.176.10">
    <property type="entry name" value="Toxin ADP-ribosyltransferase, Chain A, domain 1"/>
    <property type="match status" value="1"/>
</dbReference>
<sequence length="633" mass="71588">MAADEVLRSLTRFQPTRYPGQLFFIVSHTIGDHVIPYIEEMPQIEYIYVWCVSEVEQQYWSSKITNKIQGGFVSVETLIEQIKTNILTFNRLHLATTASATTTALTTEGGIASATTTGTTTVTTADQEINSNRSDYALPPVSVFNEKLRNTSLKYLSKDSITFIRFQLLIEILMSLKRSESAKDNMLSICRKFYKDSVVVQAKIDEFEKDVENPLKAMYWYTADSFVTHLLNKVCGTEDVDQLYYFRLFITNLHSRIIELYAAAAKNNIVPYRGKRMAVSTLENIRNNVGGLVAMNGFLSTTFDGTVAKFFAGEGQVQDGFVCVQFTLNIDHSTPCKPYATIVDGCMENQEEEVLFSIGKGTIWYVELTSSKEEKRCAELAQYLKQQLGETSDLGTLGDFLTIMGEYDKAENYYRILLKDLKLPDVHTDRAMIYNRIGVIRREKNDTAAAIDYYGSAISAAPRDSGIIKMAAYNRQIAESDLKLAPKIFLGNRLASSDIITKPLVATHELTEAIVENNKGHIAYLHKTYDSLNIAVEHYKTSLKLFEQSESKRLKEMSMVKNNLGAVEYARRNYSKAKEHFDEAKSLIKEVNPTHPWLAYYFENSVCAELKVPLSEASLPPPNKKQKTEHINE</sequence>
<dbReference type="EMBL" id="CAJOBA010003958">
    <property type="protein sequence ID" value="CAF3698424.1"/>
    <property type="molecule type" value="Genomic_DNA"/>
</dbReference>
<accession>A0A8S2DEL2</accession>
<dbReference type="Gene3D" id="1.25.40.10">
    <property type="entry name" value="Tetratricopeptide repeat domain"/>
    <property type="match status" value="2"/>
</dbReference>
<dbReference type="Proteomes" id="UP000682733">
    <property type="component" value="Unassembled WGS sequence"/>
</dbReference>
<dbReference type="PROSITE" id="PS50005">
    <property type="entry name" value="TPR"/>
    <property type="match status" value="1"/>
</dbReference>
<proteinExistence type="predicted"/>
<dbReference type="Pfam" id="PF13374">
    <property type="entry name" value="TPR_10"/>
    <property type="match status" value="1"/>
</dbReference>
<dbReference type="EMBL" id="CAJNOK010003957">
    <property type="protein sequence ID" value="CAF0921039.1"/>
    <property type="molecule type" value="Genomic_DNA"/>
</dbReference>
<name>A0A8S2DEL2_9BILA</name>
<dbReference type="SMART" id="SM00028">
    <property type="entry name" value="TPR"/>
    <property type="match status" value="3"/>
</dbReference>
<organism evidence="2 4">
    <name type="scientific">Didymodactylos carnosus</name>
    <dbReference type="NCBI Taxonomy" id="1234261"/>
    <lineage>
        <taxon>Eukaryota</taxon>
        <taxon>Metazoa</taxon>
        <taxon>Spiralia</taxon>
        <taxon>Gnathifera</taxon>
        <taxon>Rotifera</taxon>
        <taxon>Eurotatoria</taxon>
        <taxon>Bdelloidea</taxon>
        <taxon>Philodinida</taxon>
        <taxon>Philodinidae</taxon>
        <taxon>Didymodactylos</taxon>
    </lineage>
</organism>
<gene>
    <name evidence="2" type="ORF">OVA965_LOCUS10621</name>
    <name evidence="3" type="ORF">TMI583_LOCUS10615</name>
</gene>
<dbReference type="SUPFAM" id="SSF56399">
    <property type="entry name" value="ADP-ribosylation"/>
    <property type="match status" value="1"/>
</dbReference>
<keyword evidence="1" id="KW-0802">TPR repeat</keyword>
<evidence type="ECO:0000313" key="4">
    <source>
        <dbReference type="Proteomes" id="UP000677228"/>
    </source>
</evidence>
<protein>
    <recommendedName>
        <fullName evidence="5">Mono(ADP-ribosyl)transferase</fullName>
    </recommendedName>
</protein>
<reference evidence="2" key="1">
    <citation type="submission" date="2021-02" db="EMBL/GenBank/DDBJ databases">
        <authorList>
            <person name="Nowell W R."/>
        </authorList>
    </citation>
    <scope>NUCLEOTIDE SEQUENCE</scope>
</reference>
<feature type="repeat" description="TPR" evidence="1">
    <location>
        <begin position="431"/>
        <end position="464"/>
    </location>
</feature>
<evidence type="ECO:0000313" key="2">
    <source>
        <dbReference type="EMBL" id="CAF0921039.1"/>
    </source>
</evidence>
<evidence type="ECO:0008006" key="5">
    <source>
        <dbReference type="Google" id="ProtNLM"/>
    </source>
</evidence>
<dbReference type="SUPFAM" id="SSF48452">
    <property type="entry name" value="TPR-like"/>
    <property type="match status" value="1"/>
</dbReference>
<comment type="caution">
    <text evidence="2">The sequence shown here is derived from an EMBL/GenBank/DDBJ whole genome shotgun (WGS) entry which is preliminary data.</text>
</comment>
<evidence type="ECO:0000313" key="3">
    <source>
        <dbReference type="EMBL" id="CAF3698424.1"/>
    </source>
</evidence>